<keyword evidence="3" id="KW-0560">Oxidoreductase</keyword>
<dbReference type="GO" id="GO:0016491">
    <property type="term" value="F:oxidoreductase activity"/>
    <property type="evidence" value="ECO:0007669"/>
    <property type="project" value="UniProtKB-KW"/>
</dbReference>
<dbReference type="SUPFAM" id="SSF51735">
    <property type="entry name" value="NAD(P)-binding Rossmann-fold domains"/>
    <property type="match status" value="1"/>
</dbReference>
<evidence type="ECO:0000259" key="6">
    <source>
        <dbReference type="SMART" id="SM00822"/>
    </source>
</evidence>
<dbReference type="SMART" id="SM00822">
    <property type="entry name" value="PKS_KR"/>
    <property type="match status" value="1"/>
</dbReference>
<comment type="similarity">
    <text evidence="1 4">Belongs to the short-chain dehydrogenases/reductases (SDR) family.</text>
</comment>
<keyword evidence="2" id="KW-0521">NADP</keyword>
<dbReference type="Gene3D" id="1.10.287.4290">
    <property type="match status" value="1"/>
</dbReference>
<feature type="compositionally biased region" description="Acidic residues" evidence="5">
    <location>
        <begin position="26"/>
        <end position="49"/>
    </location>
</feature>
<dbReference type="PRINTS" id="PR00081">
    <property type="entry name" value="GDHRDH"/>
</dbReference>
<dbReference type="GO" id="GO:0016192">
    <property type="term" value="P:vesicle-mediated transport"/>
    <property type="evidence" value="ECO:0007669"/>
    <property type="project" value="InterPro"/>
</dbReference>
<organism evidence="7 8">
    <name type="scientific">Ambrosiozyma monospora</name>
    <name type="common">Yeast</name>
    <name type="synonym">Endomycopsis monosporus</name>
    <dbReference type="NCBI Taxonomy" id="43982"/>
    <lineage>
        <taxon>Eukaryota</taxon>
        <taxon>Fungi</taxon>
        <taxon>Dikarya</taxon>
        <taxon>Ascomycota</taxon>
        <taxon>Saccharomycotina</taxon>
        <taxon>Pichiomycetes</taxon>
        <taxon>Pichiales</taxon>
        <taxon>Pichiaceae</taxon>
        <taxon>Ambrosiozyma</taxon>
    </lineage>
</organism>
<evidence type="ECO:0000313" key="8">
    <source>
        <dbReference type="Proteomes" id="UP001165063"/>
    </source>
</evidence>
<reference evidence="7" key="1">
    <citation type="submission" date="2023-04" db="EMBL/GenBank/DDBJ databases">
        <title>Ambrosiozyma monospora NBRC 1965.</title>
        <authorList>
            <person name="Ichikawa N."/>
            <person name="Sato H."/>
            <person name="Tonouchi N."/>
        </authorList>
    </citation>
    <scope>NUCLEOTIDE SEQUENCE</scope>
    <source>
        <strain evidence="7">NBRC 1965</strain>
    </source>
</reference>
<dbReference type="InterPro" id="IPR036291">
    <property type="entry name" value="NAD(P)-bd_dom_sf"/>
</dbReference>
<dbReference type="GO" id="GO:0006886">
    <property type="term" value="P:intracellular protein transport"/>
    <property type="evidence" value="ECO:0007669"/>
    <property type="project" value="InterPro"/>
</dbReference>
<dbReference type="PROSITE" id="PS00061">
    <property type="entry name" value="ADH_SHORT"/>
    <property type="match status" value="1"/>
</dbReference>
<keyword evidence="8" id="KW-1185">Reference proteome</keyword>
<dbReference type="InterPro" id="IPR057326">
    <property type="entry name" value="KR_dom"/>
</dbReference>
<accession>A0A9W6Z527</accession>
<dbReference type="InterPro" id="IPR002347">
    <property type="entry name" value="SDR_fam"/>
</dbReference>
<dbReference type="EMBL" id="BSXU01004454">
    <property type="protein sequence ID" value="GMG44265.1"/>
    <property type="molecule type" value="Genomic_DNA"/>
</dbReference>
<dbReference type="CDD" id="cd05353">
    <property type="entry name" value="hydroxyacyl-CoA-like_DH_SDR_c-like"/>
    <property type="match status" value="1"/>
</dbReference>
<evidence type="ECO:0000256" key="1">
    <source>
        <dbReference type="ARBA" id="ARBA00006484"/>
    </source>
</evidence>
<gene>
    <name evidence="7" type="ORF">Amon01_000672600</name>
</gene>
<dbReference type="Proteomes" id="UP001165063">
    <property type="component" value="Unassembled WGS sequence"/>
</dbReference>
<name>A0A9W6Z527_AMBMO</name>
<dbReference type="Pfam" id="PF04871">
    <property type="entry name" value="Uso1_p115_C"/>
    <property type="match status" value="1"/>
</dbReference>
<evidence type="ECO:0000256" key="3">
    <source>
        <dbReference type="ARBA" id="ARBA00023002"/>
    </source>
</evidence>
<dbReference type="InterPro" id="IPR051687">
    <property type="entry name" value="Peroxisomal_Beta-Oxidation"/>
</dbReference>
<dbReference type="AlphaFoldDB" id="A0A9W6Z527"/>
<dbReference type="PRINTS" id="PR00080">
    <property type="entry name" value="SDRFAMILY"/>
</dbReference>
<evidence type="ECO:0000256" key="4">
    <source>
        <dbReference type="RuleBase" id="RU000363"/>
    </source>
</evidence>
<sequence length="380" mass="41414">MMLVMSDLDDKNKELKKRLRELGAEVSDDDDEDEDDDDYDYDDDDDDAIESNQNMTDNPISFKDKVVIITGSGGGLGKQYALQYAQRGAKVVVNDLGGTLGGSGSSNKAADLVVSEIESKGGIAVANYDNIVTNPTGILQTAINSFGRVDILINNAGILKDASFAKMTQKQFEDVLDVHLNGAFKLTQLCWPIFQKQKFGRVVMTASPAGLYGNFGQANYSAAKLGLVGLCETLAKEGVKYNIKVNAIAPLAKSRMTETILPPDVLNKLLPEKIAPLVLYLTSDIVDSSGSIYEVAAGLFAQIRWERSGGLYLNPNKSFTPEAILNKLKDISSFDPSTTEYPTQLNDYNFVYSKTSMLPENSQGSIKIKSLKDKTLSLKK</sequence>
<evidence type="ECO:0000256" key="5">
    <source>
        <dbReference type="SAM" id="MobiDB-lite"/>
    </source>
</evidence>
<dbReference type="PANTHER" id="PTHR45024">
    <property type="entry name" value="DEHYDROGENASES, SHORT CHAIN"/>
    <property type="match status" value="1"/>
</dbReference>
<evidence type="ECO:0000256" key="2">
    <source>
        <dbReference type="ARBA" id="ARBA00022857"/>
    </source>
</evidence>
<dbReference type="Gene3D" id="3.40.50.720">
    <property type="entry name" value="NAD(P)-binding Rossmann-like Domain"/>
    <property type="match status" value="1"/>
</dbReference>
<feature type="region of interest" description="Disordered" evidence="5">
    <location>
        <begin position="21"/>
        <end position="58"/>
    </location>
</feature>
<evidence type="ECO:0000313" key="7">
    <source>
        <dbReference type="EMBL" id="GMG44265.1"/>
    </source>
</evidence>
<protein>
    <submittedName>
        <fullName evidence="7">Unnamed protein product</fullName>
    </submittedName>
</protein>
<dbReference type="InterPro" id="IPR020904">
    <property type="entry name" value="Sc_DH/Rdtase_CS"/>
</dbReference>
<proteinExistence type="inferred from homology"/>
<dbReference type="OrthoDB" id="3592703at2759"/>
<dbReference type="InterPro" id="IPR006955">
    <property type="entry name" value="Uso1_p115_C"/>
</dbReference>
<dbReference type="PANTHER" id="PTHR45024:SF2">
    <property type="entry name" value="SCP2 DOMAIN-CONTAINING PROTEIN"/>
    <property type="match status" value="1"/>
</dbReference>
<dbReference type="Pfam" id="PF00106">
    <property type="entry name" value="adh_short"/>
    <property type="match status" value="1"/>
</dbReference>
<comment type="caution">
    <text evidence="7">The sequence shown here is derived from an EMBL/GenBank/DDBJ whole genome shotgun (WGS) entry which is preliminary data.</text>
</comment>
<feature type="domain" description="Ketoreductase" evidence="6">
    <location>
        <begin position="65"/>
        <end position="254"/>
    </location>
</feature>